<dbReference type="AlphaFoldDB" id="A0A8S1RTG3"/>
<name>A0A8S1RTG3_9CILI</name>
<evidence type="ECO:0000313" key="2">
    <source>
        <dbReference type="Proteomes" id="UP000692954"/>
    </source>
</evidence>
<evidence type="ECO:0000313" key="1">
    <source>
        <dbReference type="EMBL" id="CAD8130229.1"/>
    </source>
</evidence>
<dbReference type="Proteomes" id="UP000692954">
    <property type="component" value="Unassembled WGS sequence"/>
</dbReference>
<reference evidence="1" key="1">
    <citation type="submission" date="2021-01" db="EMBL/GenBank/DDBJ databases">
        <authorList>
            <consortium name="Genoscope - CEA"/>
            <person name="William W."/>
        </authorList>
    </citation>
    <scope>NUCLEOTIDE SEQUENCE</scope>
</reference>
<sequence length="122" mass="14536">MTTLHGMIIEVIQYISQNQSILDQGINWLMKWFNQKLNSSALNHYKRLFNSFVNNKNVSQDLIVFKLYLKYLISTTKINSQGQIYDSVGLETFQIFIYYQFFQNYQALLRIIYSNIGKWKNS</sequence>
<comment type="caution">
    <text evidence="1">The sequence shown here is derived from an EMBL/GenBank/DDBJ whole genome shotgun (WGS) entry which is preliminary data.</text>
</comment>
<protein>
    <submittedName>
        <fullName evidence="1">Uncharacterized protein</fullName>
    </submittedName>
</protein>
<dbReference type="EMBL" id="CAJJDN010000270">
    <property type="protein sequence ID" value="CAD8130229.1"/>
    <property type="molecule type" value="Genomic_DNA"/>
</dbReference>
<gene>
    <name evidence="1" type="ORF">PSON_ATCC_30995.1.T2700015</name>
</gene>
<proteinExistence type="predicted"/>
<keyword evidence="2" id="KW-1185">Reference proteome</keyword>
<organism evidence="1 2">
    <name type="scientific">Paramecium sonneborni</name>
    <dbReference type="NCBI Taxonomy" id="65129"/>
    <lineage>
        <taxon>Eukaryota</taxon>
        <taxon>Sar</taxon>
        <taxon>Alveolata</taxon>
        <taxon>Ciliophora</taxon>
        <taxon>Intramacronucleata</taxon>
        <taxon>Oligohymenophorea</taxon>
        <taxon>Peniculida</taxon>
        <taxon>Parameciidae</taxon>
        <taxon>Paramecium</taxon>
    </lineage>
</organism>
<accession>A0A8S1RTG3</accession>